<dbReference type="Pfam" id="PF00496">
    <property type="entry name" value="SBP_bac_5"/>
    <property type="match status" value="1"/>
</dbReference>
<dbReference type="GO" id="GO:1904680">
    <property type="term" value="F:peptide transmembrane transporter activity"/>
    <property type="evidence" value="ECO:0007669"/>
    <property type="project" value="TreeGrafter"/>
</dbReference>
<evidence type="ECO:0000259" key="1">
    <source>
        <dbReference type="Pfam" id="PF00496"/>
    </source>
</evidence>
<dbReference type="AlphaFoldDB" id="A0A921DXL2"/>
<sequence length="231" mass="26091">KEPFNNLEFRQAVANAIDREEYSTLIGDTGTISNSVLGPEVFGYDESMEDLGYEYDLDASRELVEANDFGNEEVKILIPTQDNYPVMGEYIHSKLDEAGFNVSIERVEWGTYLELTADANYDMTLLGWSNLTSDGSELFYPTLHSDNIGASNRAQFNNSEFDQLVEDSRVTIDEDERMQLLAEANELVINEAVWIPLHHSSNTIAFKNHVENLSIDPSGTIWLYEVSITDN</sequence>
<dbReference type="Proteomes" id="UP000763505">
    <property type="component" value="Unassembled WGS sequence"/>
</dbReference>
<dbReference type="Gene3D" id="3.10.105.10">
    <property type="entry name" value="Dipeptide-binding Protein, Domain 3"/>
    <property type="match status" value="1"/>
</dbReference>
<organism evidence="2 3">
    <name type="scientific">Aliicoccus persicus</name>
    <dbReference type="NCBI Taxonomy" id="930138"/>
    <lineage>
        <taxon>Bacteria</taxon>
        <taxon>Bacillati</taxon>
        <taxon>Bacillota</taxon>
        <taxon>Bacilli</taxon>
        <taxon>Bacillales</taxon>
        <taxon>Staphylococcaceae</taxon>
        <taxon>Aliicoccus</taxon>
    </lineage>
</organism>
<dbReference type="Gene3D" id="3.40.190.10">
    <property type="entry name" value="Periplasmic binding protein-like II"/>
    <property type="match status" value="1"/>
</dbReference>
<feature type="non-terminal residue" evidence="2">
    <location>
        <position position="1"/>
    </location>
</feature>
<dbReference type="SUPFAM" id="SSF53850">
    <property type="entry name" value="Periplasmic binding protein-like II"/>
    <property type="match status" value="1"/>
</dbReference>
<dbReference type="GO" id="GO:0015833">
    <property type="term" value="P:peptide transport"/>
    <property type="evidence" value="ECO:0007669"/>
    <property type="project" value="TreeGrafter"/>
</dbReference>
<reference evidence="2" key="2">
    <citation type="submission" date="2021-09" db="EMBL/GenBank/DDBJ databases">
        <authorList>
            <person name="Gilroy R."/>
        </authorList>
    </citation>
    <scope>NUCLEOTIDE SEQUENCE</scope>
    <source>
        <strain evidence="2">6019</strain>
    </source>
</reference>
<dbReference type="InterPro" id="IPR000914">
    <property type="entry name" value="SBP_5_dom"/>
</dbReference>
<protein>
    <submittedName>
        <fullName evidence="2">ABC transporter substrate-binding protein</fullName>
    </submittedName>
</protein>
<dbReference type="EMBL" id="DYYI01000072">
    <property type="protein sequence ID" value="HJE20019.1"/>
    <property type="molecule type" value="Genomic_DNA"/>
</dbReference>
<dbReference type="InterPro" id="IPR039424">
    <property type="entry name" value="SBP_5"/>
</dbReference>
<proteinExistence type="predicted"/>
<name>A0A921DXL2_9STAP</name>
<feature type="domain" description="Solute-binding protein family 5" evidence="1">
    <location>
        <begin position="1"/>
        <end position="148"/>
    </location>
</feature>
<evidence type="ECO:0000313" key="2">
    <source>
        <dbReference type="EMBL" id="HJE20019.1"/>
    </source>
</evidence>
<dbReference type="PANTHER" id="PTHR30290">
    <property type="entry name" value="PERIPLASMIC BINDING COMPONENT OF ABC TRANSPORTER"/>
    <property type="match status" value="1"/>
</dbReference>
<gene>
    <name evidence="2" type="ORF">K8V35_06670</name>
</gene>
<evidence type="ECO:0000313" key="3">
    <source>
        <dbReference type="Proteomes" id="UP000763505"/>
    </source>
</evidence>
<accession>A0A921DXL2</accession>
<reference evidence="2" key="1">
    <citation type="journal article" date="2021" name="PeerJ">
        <title>Extensive microbial diversity within the chicken gut microbiome revealed by metagenomics and culture.</title>
        <authorList>
            <person name="Gilroy R."/>
            <person name="Ravi A."/>
            <person name="Getino M."/>
            <person name="Pursley I."/>
            <person name="Horton D.L."/>
            <person name="Alikhan N.F."/>
            <person name="Baker D."/>
            <person name="Gharbi K."/>
            <person name="Hall N."/>
            <person name="Watson M."/>
            <person name="Adriaenssens E.M."/>
            <person name="Foster-Nyarko E."/>
            <person name="Jarju S."/>
            <person name="Secka A."/>
            <person name="Antonio M."/>
            <person name="Oren A."/>
            <person name="Chaudhuri R.R."/>
            <person name="La Ragione R."/>
            <person name="Hildebrand F."/>
            <person name="Pallen M.J."/>
        </authorList>
    </citation>
    <scope>NUCLEOTIDE SEQUENCE</scope>
    <source>
        <strain evidence="2">6019</strain>
    </source>
</reference>
<comment type="caution">
    <text evidence="2">The sequence shown here is derived from an EMBL/GenBank/DDBJ whole genome shotgun (WGS) entry which is preliminary data.</text>
</comment>